<evidence type="ECO:0000259" key="2">
    <source>
        <dbReference type="Pfam" id="PF03732"/>
    </source>
</evidence>
<feature type="non-terminal residue" evidence="3">
    <location>
        <position position="1"/>
    </location>
</feature>
<keyword evidence="4" id="KW-1185">Reference proteome</keyword>
<evidence type="ECO:0000313" key="3">
    <source>
        <dbReference type="EMBL" id="MCI18273.1"/>
    </source>
</evidence>
<feature type="region of interest" description="Disordered" evidence="1">
    <location>
        <begin position="146"/>
        <end position="191"/>
    </location>
</feature>
<feature type="non-terminal residue" evidence="3">
    <location>
        <position position="217"/>
    </location>
</feature>
<dbReference type="PANTHER" id="PTHR33223">
    <property type="entry name" value="CCHC-TYPE DOMAIN-CONTAINING PROTEIN"/>
    <property type="match status" value="1"/>
</dbReference>
<name>A0A392Q1I8_9FABA</name>
<organism evidence="3 4">
    <name type="scientific">Trifolium medium</name>
    <dbReference type="NCBI Taxonomy" id="97028"/>
    <lineage>
        <taxon>Eukaryota</taxon>
        <taxon>Viridiplantae</taxon>
        <taxon>Streptophyta</taxon>
        <taxon>Embryophyta</taxon>
        <taxon>Tracheophyta</taxon>
        <taxon>Spermatophyta</taxon>
        <taxon>Magnoliopsida</taxon>
        <taxon>eudicotyledons</taxon>
        <taxon>Gunneridae</taxon>
        <taxon>Pentapetalae</taxon>
        <taxon>rosids</taxon>
        <taxon>fabids</taxon>
        <taxon>Fabales</taxon>
        <taxon>Fabaceae</taxon>
        <taxon>Papilionoideae</taxon>
        <taxon>50 kb inversion clade</taxon>
        <taxon>NPAAA clade</taxon>
        <taxon>Hologalegina</taxon>
        <taxon>IRL clade</taxon>
        <taxon>Trifolieae</taxon>
        <taxon>Trifolium</taxon>
    </lineage>
</organism>
<feature type="domain" description="Retrotransposon gag" evidence="2">
    <location>
        <begin position="19"/>
        <end position="110"/>
    </location>
</feature>
<dbReference type="AlphaFoldDB" id="A0A392Q1I8"/>
<protein>
    <recommendedName>
        <fullName evidence="2">Retrotransposon gag domain-containing protein</fullName>
    </recommendedName>
</protein>
<dbReference type="Proteomes" id="UP000265520">
    <property type="component" value="Unassembled WGS sequence"/>
</dbReference>
<dbReference type="EMBL" id="LXQA010109414">
    <property type="protein sequence ID" value="MCI18273.1"/>
    <property type="molecule type" value="Genomic_DNA"/>
</dbReference>
<reference evidence="3 4" key="1">
    <citation type="journal article" date="2018" name="Front. Plant Sci.">
        <title>Red Clover (Trifolium pratense) and Zigzag Clover (T. medium) - A Picture of Genomic Similarities and Differences.</title>
        <authorList>
            <person name="Dluhosova J."/>
            <person name="Istvanek J."/>
            <person name="Nedelnik J."/>
            <person name="Repkova J."/>
        </authorList>
    </citation>
    <scope>NUCLEOTIDE SEQUENCE [LARGE SCALE GENOMIC DNA]</scope>
    <source>
        <strain evidence="4">cv. 10/8</strain>
        <tissue evidence="3">Leaf</tissue>
    </source>
</reference>
<evidence type="ECO:0000313" key="4">
    <source>
        <dbReference type="Proteomes" id="UP000265520"/>
    </source>
</evidence>
<evidence type="ECO:0000256" key="1">
    <source>
        <dbReference type="SAM" id="MobiDB-lite"/>
    </source>
</evidence>
<dbReference type="PANTHER" id="PTHR33223:SF10">
    <property type="entry name" value="AMINOTRANSFERASE-LIKE PLANT MOBILE DOMAIN-CONTAINING PROTEIN"/>
    <property type="match status" value="1"/>
</dbReference>
<sequence>QNIEIHLNYRQVRGAIKCRLFPTTLRKGALAWYKTLPAESITSWSNLKDQFKMHFIASRAQPKTEETLEAIVQGEDEPLRKYIERFNKEAIQVDTTDDMKRYLLERGLRPRSDFAKVVGIEKPRSLAELLAKSKAYIQYEEREMAGAIRHSRPKDNPPPQESSHKGRYRKKNDRSREPRGPPSTFTNYTPLLTSREHILAECGSTEFHQAGIKFPKQ</sequence>
<dbReference type="InterPro" id="IPR005162">
    <property type="entry name" value="Retrotrans_gag_dom"/>
</dbReference>
<accession>A0A392Q1I8</accession>
<dbReference type="Pfam" id="PF03732">
    <property type="entry name" value="Retrotrans_gag"/>
    <property type="match status" value="1"/>
</dbReference>
<comment type="caution">
    <text evidence="3">The sequence shown here is derived from an EMBL/GenBank/DDBJ whole genome shotgun (WGS) entry which is preliminary data.</text>
</comment>
<proteinExistence type="predicted"/>